<reference evidence="2" key="2">
    <citation type="submission" date="2023-06" db="EMBL/GenBank/DDBJ databases">
        <authorList>
            <consortium name="Lawrence Berkeley National Laboratory"/>
            <person name="Haridas S."/>
            <person name="Hensen N."/>
            <person name="Bonometti L."/>
            <person name="Westerberg I."/>
            <person name="Brannstrom I.O."/>
            <person name="Guillou S."/>
            <person name="Cros-Aarteil S."/>
            <person name="Calhoun S."/>
            <person name="Kuo A."/>
            <person name="Mondo S."/>
            <person name="Pangilinan J."/>
            <person name="Riley R."/>
            <person name="Labutti K."/>
            <person name="Andreopoulos B."/>
            <person name="Lipzen A."/>
            <person name="Chen C."/>
            <person name="Yanf M."/>
            <person name="Daum C."/>
            <person name="Ng V."/>
            <person name="Clum A."/>
            <person name="Steindorff A."/>
            <person name="Ohm R."/>
            <person name="Martin F."/>
            <person name="Silar P."/>
            <person name="Natvig D."/>
            <person name="Lalanne C."/>
            <person name="Gautier V."/>
            <person name="Ament-Velasquez S.L."/>
            <person name="Kruys A."/>
            <person name="Hutchinson M.I."/>
            <person name="Powell A.J."/>
            <person name="Barry K."/>
            <person name="Miller A.N."/>
            <person name="Grigoriev I.V."/>
            <person name="Debuchy R."/>
            <person name="Gladieux P."/>
            <person name="Thoren M.H."/>
            <person name="Johannesson H."/>
        </authorList>
    </citation>
    <scope>NUCLEOTIDE SEQUENCE</scope>
    <source>
        <strain evidence="2">CBS 314.62</strain>
    </source>
</reference>
<evidence type="ECO:0000313" key="2">
    <source>
        <dbReference type="EMBL" id="KAK3688930.1"/>
    </source>
</evidence>
<gene>
    <name evidence="2" type="ORF">B0T22DRAFT_440444</name>
</gene>
<keyword evidence="3" id="KW-1185">Reference proteome</keyword>
<name>A0AAE0XA67_9PEZI</name>
<proteinExistence type="predicted"/>
<evidence type="ECO:0000313" key="3">
    <source>
        <dbReference type="Proteomes" id="UP001270362"/>
    </source>
</evidence>
<sequence>MAPAPALVVLCLHSLVRLRQLVRPLPLGTQGFPASKKALNSDGHLEAKYWLHNLVWRLRFLGRAPQNLLRPLEVCIASSDETVALRSENPTCAACSVQMVTSSFHGPNLLVLPEGTLVMINRPAQTKKPSPHLMLHDRSCRHGFERGGRVIGRDQPGN</sequence>
<comment type="caution">
    <text evidence="2">The sequence shown here is derived from an EMBL/GenBank/DDBJ whole genome shotgun (WGS) entry which is preliminary data.</text>
</comment>
<keyword evidence="1" id="KW-0732">Signal</keyword>
<dbReference type="AlphaFoldDB" id="A0AAE0XA67"/>
<feature type="chain" id="PRO_5041973958" evidence="1">
    <location>
        <begin position="19"/>
        <end position="158"/>
    </location>
</feature>
<feature type="signal peptide" evidence="1">
    <location>
        <begin position="1"/>
        <end position="18"/>
    </location>
</feature>
<reference evidence="2" key="1">
    <citation type="journal article" date="2023" name="Mol. Phylogenet. Evol.">
        <title>Genome-scale phylogeny and comparative genomics of the fungal order Sordariales.</title>
        <authorList>
            <person name="Hensen N."/>
            <person name="Bonometti L."/>
            <person name="Westerberg I."/>
            <person name="Brannstrom I.O."/>
            <person name="Guillou S."/>
            <person name="Cros-Aarteil S."/>
            <person name="Calhoun S."/>
            <person name="Haridas S."/>
            <person name="Kuo A."/>
            <person name="Mondo S."/>
            <person name="Pangilinan J."/>
            <person name="Riley R."/>
            <person name="LaButti K."/>
            <person name="Andreopoulos B."/>
            <person name="Lipzen A."/>
            <person name="Chen C."/>
            <person name="Yan M."/>
            <person name="Daum C."/>
            <person name="Ng V."/>
            <person name="Clum A."/>
            <person name="Steindorff A."/>
            <person name="Ohm R.A."/>
            <person name="Martin F."/>
            <person name="Silar P."/>
            <person name="Natvig D.O."/>
            <person name="Lalanne C."/>
            <person name="Gautier V."/>
            <person name="Ament-Velasquez S.L."/>
            <person name="Kruys A."/>
            <person name="Hutchinson M.I."/>
            <person name="Powell A.J."/>
            <person name="Barry K."/>
            <person name="Miller A.N."/>
            <person name="Grigoriev I.V."/>
            <person name="Debuchy R."/>
            <person name="Gladieux P."/>
            <person name="Hiltunen Thoren M."/>
            <person name="Johannesson H."/>
        </authorList>
    </citation>
    <scope>NUCLEOTIDE SEQUENCE</scope>
    <source>
        <strain evidence="2">CBS 314.62</strain>
    </source>
</reference>
<accession>A0AAE0XA67</accession>
<evidence type="ECO:0000256" key="1">
    <source>
        <dbReference type="SAM" id="SignalP"/>
    </source>
</evidence>
<dbReference type="Proteomes" id="UP001270362">
    <property type="component" value="Unassembled WGS sequence"/>
</dbReference>
<protein>
    <submittedName>
        <fullName evidence="2">Uncharacterized protein</fullName>
    </submittedName>
</protein>
<dbReference type="EMBL" id="JAULSO010000002">
    <property type="protein sequence ID" value="KAK3688930.1"/>
    <property type="molecule type" value="Genomic_DNA"/>
</dbReference>
<organism evidence="2 3">
    <name type="scientific">Podospora appendiculata</name>
    <dbReference type="NCBI Taxonomy" id="314037"/>
    <lineage>
        <taxon>Eukaryota</taxon>
        <taxon>Fungi</taxon>
        <taxon>Dikarya</taxon>
        <taxon>Ascomycota</taxon>
        <taxon>Pezizomycotina</taxon>
        <taxon>Sordariomycetes</taxon>
        <taxon>Sordariomycetidae</taxon>
        <taxon>Sordariales</taxon>
        <taxon>Podosporaceae</taxon>
        <taxon>Podospora</taxon>
    </lineage>
</organism>